<proteinExistence type="predicted"/>
<sequence>MRTNSTLITQDSTTVVSNTVRIGLTRSNTSIVLTSKLSNVTESSISVSYRPTLSSQTVKSSESYHPPTSTYIEHTTAVSTNRPLTNVASPSTILHGNPLLLAIYASVLTCGIAVVVMVYLVIRRWYMKRLHPSVDCAGLRNPNGSTPCFSMAWGNAWPFKNLKSNSLESRSRKKTTLPNVSSQVQDCQSIHHLTSELAYSQSNESLQTPESDTMHRDIILPLQEYNGVQSTYTTLAPMHDTSLSLYDNSYTMHSVSITPSRDMSSIVTNNSFLDQKRIKPSQGGMSRENETAVHIDTKRDFTLAKSDAGCNQPPSIIVNQQLTPQLNRIKTPLQKGICATNDNNHILARSSHFAESCDNLEPDICHPSISYADISSASANMMSDTSLSNYLSSHG</sequence>
<keyword evidence="1" id="KW-1133">Transmembrane helix</keyword>
<reference evidence="2 3" key="2">
    <citation type="submission" date="2016-05" db="EMBL/GenBank/DDBJ databases">
        <title>Lineage-specific infection strategies underlie the spectrum of fungal disease in amphibians.</title>
        <authorList>
            <person name="Cuomo C.A."/>
            <person name="Farrer R.A."/>
            <person name="James T."/>
            <person name="Longcore J."/>
            <person name="Birren B."/>
        </authorList>
    </citation>
    <scope>NUCLEOTIDE SEQUENCE [LARGE SCALE GENOMIC DNA]</scope>
    <source>
        <strain evidence="2 3">JEL423</strain>
    </source>
</reference>
<reference evidence="2 3" key="1">
    <citation type="submission" date="2006-10" db="EMBL/GenBank/DDBJ databases">
        <title>The Genome Sequence of Batrachochytrium dendrobatidis JEL423.</title>
        <authorList>
            <consortium name="The Broad Institute Genome Sequencing Platform"/>
            <person name="Birren B."/>
            <person name="Lander E."/>
            <person name="Galagan J."/>
            <person name="Cuomo C."/>
            <person name="Devon K."/>
            <person name="Jaffe D."/>
            <person name="Butler J."/>
            <person name="Alvarez P."/>
            <person name="Gnerre S."/>
            <person name="Grabherr M."/>
            <person name="Kleber M."/>
            <person name="Mauceli E."/>
            <person name="Brockman W."/>
            <person name="Young S."/>
            <person name="LaButti K."/>
            <person name="Sykes S."/>
            <person name="DeCaprio D."/>
            <person name="Crawford M."/>
            <person name="Koehrsen M."/>
            <person name="Engels R."/>
            <person name="Montgomery P."/>
            <person name="Pearson M."/>
            <person name="Howarth C."/>
            <person name="Larson L."/>
            <person name="White J."/>
            <person name="O'Leary S."/>
            <person name="Kodira C."/>
            <person name="Zeng Q."/>
            <person name="Yandava C."/>
            <person name="Alvarado L."/>
            <person name="Longcore J."/>
            <person name="James T."/>
        </authorList>
    </citation>
    <scope>NUCLEOTIDE SEQUENCE [LARGE SCALE GENOMIC DNA]</scope>
    <source>
        <strain evidence="2 3">JEL423</strain>
    </source>
</reference>
<feature type="transmembrane region" description="Helical" evidence="1">
    <location>
        <begin position="99"/>
        <end position="122"/>
    </location>
</feature>
<dbReference type="VEuPathDB" id="FungiDB:BDEG_26764"/>
<evidence type="ECO:0000256" key="1">
    <source>
        <dbReference type="SAM" id="Phobius"/>
    </source>
</evidence>
<organism evidence="2 3">
    <name type="scientific">Batrachochytrium dendrobatidis (strain JEL423)</name>
    <dbReference type="NCBI Taxonomy" id="403673"/>
    <lineage>
        <taxon>Eukaryota</taxon>
        <taxon>Fungi</taxon>
        <taxon>Fungi incertae sedis</taxon>
        <taxon>Chytridiomycota</taxon>
        <taxon>Chytridiomycota incertae sedis</taxon>
        <taxon>Chytridiomycetes</taxon>
        <taxon>Rhizophydiales</taxon>
        <taxon>Rhizophydiales incertae sedis</taxon>
        <taxon>Batrachochytrium</taxon>
    </lineage>
</organism>
<gene>
    <name evidence="2" type="ORF">BDEG_26764</name>
</gene>
<evidence type="ECO:0000313" key="2">
    <source>
        <dbReference type="EMBL" id="OAJ43401.1"/>
    </source>
</evidence>
<keyword evidence="1" id="KW-0472">Membrane</keyword>
<accession>A0A177WVA2</accession>
<keyword evidence="1" id="KW-0812">Transmembrane</keyword>
<name>A0A177WVA2_BATDL</name>
<protein>
    <submittedName>
        <fullName evidence="2">Uncharacterized protein</fullName>
    </submittedName>
</protein>
<dbReference type="EMBL" id="DS022310">
    <property type="protein sequence ID" value="OAJ43401.1"/>
    <property type="molecule type" value="Genomic_DNA"/>
</dbReference>
<dbReference type="Proteomes" id="UP000077115">
    <property type="component" value="Unassembled WGS sequence"/>
</dbReference>
<evidence type="ECO:0000313" key="3">
    <source>
        <dbReference type="Proteomes" id="UP000077115"/>
    </source>
</evidence>
<dbReference type="AlphaFoldDB" id="A0A177WVA2"/>